<dbReference type="EMBL" id="SNRY01002169">
    <property type="protein sequence ID" value="KAA6326429.1"/>
    <property type="molecule type" value="Genomic_DNA"/>
</dbReference>
<dbReference type="AlphaFoldDB" id="A0A5J4QYH3"/>
<gene>
    <name evidence="2" type="ORF">EZS27_024469</name>
</gene>
<proteinExistence type="predicted"/>
<feature type="compositionally biased region" description="Basic and acidic residues" evidence="1">
    <location>
        <begin position="269"/>
        <end position="288"/>
    </location>
</feature>
<evidence type="ECO:0000313" key="2">
    <source>
        <dbReference type="EMBL" id="KAA6326429.1"/>
    </source>
</evidence>
<comment type="caution">
    <text evidence="2">The sequence shown here is derived from an EMBL/GenBank/DDBJ whole genome shotgun (WGS) entry which is preliminary data.</text>
</comment>
<evidence type="ECO:0000256" key="1">
    <source>
        <dbReference type="SAM" id="MobiDB-lite"/>
    </source>
</evidence>
<organism evidence="2">
    <name type="scientific">termite gut metagenome</name>
    <dbReference type="NCBI Taxonomy" id="433724"/>
    <lineage>
        <taxon>unclassified sequences</taxon>
        <taxon>metagenomes</taxon>
        <taxon>organismal metagenomes</taxon>
    </lineage>
</organism>
<sequence length="305" mass="33761">MGSTPLPPAKQGRKLIDAKKIVSKKVMNEIIEIKQAELLGAINRAEVDMQIATAKQYPRRLLDVLNQIETYATMDTETAEDCFYALRRGEGNVIEGLSVRMAEIIAGAWGNMRVQTRIIGNDGKTITAQGVCHDLETNVAISVEVKRRITDKYGKTYSEDMQVVTGNAASAIAFRNAVLKIVPKAVTKRVIENVKQVALGKAIDLETSRQNALANYAKASVSEAIIYEYLGITKREEIDKEKLFTLKATWNAIKEGTTTIEEEFLKPAKERQAAKEAEKKTDDAKSKVESAMNKSTADPQQKILL</sequence>
<name>A0A5J4QYH3_9ZZZZ</name>
<feature type="region of interest" description="Disordered" evidence="1">
    <location>
        <begin position="269"/>
        <end position="305"/>
    </location>
</feature>
<accession>A0A5J4QYH3</accession>
<protein>
    <submittedName>
        <fullName evidence="2">Uncharacterized protein</fullName>
    </submittedName>
</protein>
<reference evidence="2" key="1">
    <citation type="submission" date="2019-03" db="EMBL/GenBank/DDBJ databases">
        <title>Single cell metagenomics reveals metabolic interactions within the superorganism composed of flagellate Streblomastix strix and complex community of Bacteroidetes bacteria on its surface.</title>
        <authorList>
            <person name="Treitli S.C."/>
            <person name="Kolisko M."/>
            <person name="Husnik F."/>
            <person name="Keeling P."/>
            <person name="Hampl V."/>
        </authorList>
    </citation>
    <scope>NUCLEOTIDE SEQUENCE</scope>
    <source>
        <strain evidence="2">STM</strain>
    </source>
</reference>